<evidence type="ECO:0000313" key="9">
    <source>
        <dbReference type="EMBL" id="PWW47765.1"/>
    </source>
</evidence>
<dbReference type="AlphaFoldDB" id="A0A317RE36"/>
<dbReference type="PRINTS" id="PR00105">
    <property type="entry name" value="C5METTRFRASE"/>
</dbReference>
<comment type="caution">
    <text evidence="9">The sequence shown here is derived from an EMBL/GenBank/DDBJ whole genome shotgun (WGS) entry which is preliminary data.</text>
</comment>
<evidence type="ECO:0000256" key="1">
    <source>
        <dbReference type="ARBA" id="ARBA00011975"/>
    </source>
</evidence>
<dbReference type="OrthoDB" id="9813719at2"/>
<dbReference type="InterPro" id="IPR029063">
    <property type="entry name" value="SAM-dependent_MTases_sf"/>
</dbReference>
<keyword evidence="2 7" id="KW-0489">Methyltransferase</keyword>
<proteinExistence type="inferred from homology"/>
<dbReference type="GO" id="GO:0009307">
    <property type="term" value="P:DNA restriction-modification system"/>
    <property type="evidence" value="ECO:0007669"/>
    <property type="project" value="UniProtKB-KW"/>
</dbReference>
<dbReference type="SUPFAM" id="SSF53335">
    <property type="entry name" value="S-adenosyl-L-methionine-dependent methyltransferases"/>
    <property type="match status" value="1"/>
</dbReference>
<evidence type="ECO:0000256" key="4">
    <source>
        <dbReference type="ARBA" id="ARBA00022691"/>
    </source>
</evidence>
<dbReference type="Proteomes" id="UP000246483">
    <property type="component" value="Unassembled WGS sequence"/>
</dbReference>
<evidence type="ECO:0000256" key="7">
    <source>
        <dbReference type="PROSITE-ProRule" id="PRU01016"/>
    </source>
</evidence>
<dbReference type="InterPro" id="IPR031303">
    <property type="entry name" value="C5_meth_CS"/>
</dbReference>
<keyword evidence="3 7" id="KW-0808">Transferase</keyword>
<protein>
    <recommendedName>
        <fullName evidence="1">DNA (cytosine-5-)-methyltransferase</fullName>
        <ecNumber evidence="1">2.1.1.37</ecNumber>
    </recommendedName>
</protein>
<keyword evidence="5" id="KW-0680">Restriction system</keyword>
<dbReference type="GO" id="GO:0044027">
    <property type="term" value="P:negative regulation of gene expression via chromosomal CpG island methylation"/>
    <property type="evidence" value="ECO:0007669"/>
    <property type="project" value="TreeGrafter"/>
</dbReference>
<dbReference type="InterPro" id="IPR050390">
    <property type="entry name" value="C5-Methyltransferase"/>
</dbReference>
<comment type="similarity">
    <text evidence="7 8">Belongs to the class I-like SAM-binding methyltransferase superfamily. C5-methyltransferase family.</text>
</comment>
<dbReference type="GO" id="GO:0003886">
    <property type="term" value="F:DNA (cytosine-5-)-methyltransferase activity"/>
    <property type="evidence" value="ECO:0007669"/>
    <property type="project" value="UniProtKB-EC"/>
</dbReference>
<dbReference type="Pfam" id="PF00145">
    <property type="entry name" value="DNA_methylase"/>
    <property type="match status" value="1"/>
</dbReference>
<evidence type="ECO:0000256" key="8">
    <source>
        <dbReference type="RuleBase" id="RU000416"/>
    </source>
</evidence>
<name>A0A317RE36_9BURK</name>
<evidence type="ECO:0000256" key="6">
    <source>
        <dbReference type="ARBA" id="ARBA00047422"/>
    </source>
</evidence>
<dbReference type="EC" id="2.1.1.37" evidence="1"/>
<organism evidence="9 10">
    <name type="scientific">Melaminivora alkalimesophila</name>
    <dbReference type="NCBI Taxonomy" id="1165852"/>
    <lineage>
        <taxon>Bacteria</taxon>
        <taxon>Pseudomonadati</taxon>
        <taxon>Pseudomonadota</taxon>
        <taxon>Betaproteobacteria</taxon>
        <taxon>Burkholderiales</taxon>
        <taxon>Comamonadaceae</taxon>
        <taxon>Melaminivora</taxon>
    </lineage>
</organism>
<dbReference type="PANTHER" id="PTHR10629">
    <property type="entry name" value="CYTOSINE-SPECIFIC METHYLTRANSFERASE"/>
    <property type="match status" value="1"/>
</dbReference>
<evidence type="ECO:0000313" key="10">
    <source>
        <dbReference type="Proteomes" id="UP000246483"/>
    </source>
</evidence>
<feature type="active site" evidence="7">
    <location>
        <position position="157"/>
    </location>
</feature>
<dbReference type="PROSITE" id="PS00095">
    <property type="entry name" value="C5_MTASE_2"/>
    <property type="match status" value="1"/>
</dbReference>
<evidence type="ECO:0000256" key="3">
    <source>
        <dbReference type="ARBA" id="ARBA00022679"/>
    </source>
</evidence>
<gene>
    <name evidence="9" type="ORF">DFR36_102141</name>
</gene>
<sequence length="410" mass="45215">MSRTNASTGTPLTPALQKKIFEFAKRKGIELSEALNRHGYTFDDLVYEESHKKAWAGPKPKKLSHYKSEPNGIPLVSFFTGCGGIDLGFETAGYEHKAAFEFNELFCKTLRKNRPAWNVFGPPTHSGDVSNVSEIIETLEAIIPLNFEGMFVGGPPCQPFSIASNQRFSKSGDNFKRIGFGHEKNGNLLFDYVSIIKHFKPTCFLIENVPGLRDLDGGTQLSAAIRELEAVGYKIVEPRVLNAADYGVPQFRERLFVIGSRNGNMPAFPERSKLAFGAGSVLQRSQGNAKNTETRAHKLNSMERYCKLGYGQRDQLGRVDRLDPCIPSKTVIAGGTNGGGRSHLHPEIPRTLSVRECARLQTFPDDYVFVGSTARQFTQVGNAVPPVLAAQLALTVASSVFREKMVKVAR</sequence>
<dbReference type="PROSITE" id="PS51679">
    <property type="entry name" value="SAM_MT_C5"/>
    <property type="match status" value="1"/>
</dbReference>
<evidence type="ECO:0000256" key="5">
    <source>
        <dbReference type="ARBA" id="ARBA00022747"/>
    </source>
</evidence>
<dbReference type="InterPro" id="IPR001525">
    <property type="entry name" value="C5_MeTfrase"/>
</dbReference>
<dbReference type="NCBIfam" id="TIGR00675">
    <property type="entry name" value="dcm"/>
    <property type="match status" value="1"/>
</dbReference>
<dbReference type="GO" id="GO:0003677">
    <property type="term" value="F:DNA binding"/>
    <property type="evidence" value="ECO:0007669"/>
    <property type="project" value="TreeGrafter"/>
</dbReference>
<dbReference type="EMBL" id="QGUB01000002">
    <property type="protein sequence ID" value="PWW47765.1"/>
    <property type="molecule type" value="Genomic_DNA"/>
</dbReference>
<keyword evidence="10" id="KW-1185">Reference proteome</keyword>
<reference evidence="9 10" key="1">
    <citation type="submission" date="2018-05" db="EMBL/GenBank/DDBJ databases">
        <title>Genomic Encyclopedia of Type Strains, Phase IV (KMG-IV): sequencing the most valuable type-strain genomes for metagenomic binning, comparative biology and taxonomic classification.</title>
        <authorList>
            <person name="Goeker M."/>
        </authorList>
    </citation>
    <scope>NUCLEOTIDE SEQUENCE [LARGE SCALE GENOMIC DNA]</scope>
    <source>
        <strain evidence="9 10">DSM 26006</strain>
    </source>
</reference>
<dbReference type="GO" id="GO:0032259">
    <property type="term" value="P:methylation"/>
    <property type="evidence" value="ECO:0007669"/>
    <property type="project" value="UniProtKB-KW"/>
</dbReference>
<comment type="catalytic activity">
    <reaction evidence="6">
        <text>a 2'-deoxycytidine in DNA + S-adenosyl-L-methionine = a 5-methyl-2'-deoxycytidine in DNA + S-adenosyl-L-homocysteine + H(+)</text>
        <dbReference type="Rhea" id="RHEA:13681"/>
        <dbReference type="Rhea" id="RHEA-COMP:11369"/>
        <dbReference type="Rhea" id="RHEA-COMP:11370"/>
        <dbReference type="ChEBI" id="CHEBI:15378"/>
        <dbReference type="ChEBI" id="CHEBI:57856"/>
        <dbReference type="ChEBI" id="CHEBI:59789"/>
        <dbReference type="ChEBI" id="CHEBI:85452"/>
        <dbReference type="ChEBI" id="CHEBI:85454"/>
        <dbReference type="EC" id="2.1.1.37"/>
    </reaction>
</comment>
<accession>A0A317RE36</accession>
<dbReference type="PANTHER" id="PTHR10629:SF52">
    <property type="entry name" value="DNA (CYTOSINE-5)-METHYLTRANSFERASE 1"/>
    <property type="match status" value="1"/>
</dbReference>
<dbReference type="Gene3D" id="3.40.50.150">
    <property type="entry name" value="Vaccinia Virus protein VP39"/>
    <property type="match status" value="1"/>
</dbReference>
<evidence type="ECO:0000256" key="2">
    <source>
        <dbReference type="ARBA" id="ARBA00022603"/>
    </source>
</evidence>
<keyword evidence="4 7" id="KW-0949">S-adenosyl-L-methionine</keyword>
<dbReference type="Gene3D" id="3.90.120.10">
    <property type="entry name" value="DNA Methylase, subunit A, domain 2"/>
    <property type="match status" value="1"/>
</dbReference>